<evidence type="ECO:0000256" key="9">
    <source>
        <dbReference type="ARBA" id="ARBA00023239"/>
    </source>
</evidence>
<dbReference type="Gene3D" id="3.90.228.20">
    <property type="match status" value="1"/>
</dbReference>
<evidence type="ECO:0000256" key="10">
    <source>
        <dbReference type="ARBA" id="ARBA00047371"/>
    </source>
</evidence>
<evidence type="ECO:0000256" key="2">
    <source>
        <dbReference type="ARBA" id="ARBA00006052"/>
    </source>
</evidence>
<dbReference type="InterPro" id="IPR008210">
    <property type="entry name" value="PEP_carboxykinase_N"/>
</dbReference>
<name>A0A376B9V4_9ASCO</name>
<keyword evidence="9" id="KW-0456">Lyase</keyword>
<dbReference type="SUPFAM" id="SSF68923">
    <property type="entry name" value="PEP carboxykinase N-terminal domain"/>
    <property type="match status" value="1"/>
</dbReference>
<keyword evidence="12" id="KW-1185">Reference proteome</keyword>
<accession>A0A376B9V4</accession>
<keyword evidence="5" id="KW-0312">Gluconeogenesis</keyword>
<dbReference type="Pfam" id="PF01293">
    <property type="entry name" value="PEPCK_ATP"/>
    <property type="match status" value="1"/>
</dbReference>
<organism evidence="11 12">
    <name type="scientific">Saccharomycodes ludwigii</name>
    <dbReference type="NCBI Taxonomy" id="36035"/>
    <lineage>
        <taxon>Eukaryota</taxon>
        <taxon>Fungi</taxon>
        <taxon>Dikarya</taxon>
        <taxon>Ascomycota</taxon>
        <taxon>Saccharomycotina</taxon>
        <taxon>Saccharomycetes</taxon>
        <taxon>Saccharomycodales</taxon>
        <taxon>Saccharomycodaceae</taxon>
        <taxon>Saccharomycodes</taxon>
    </lineage>
</organism>
<dbReference type="GO" id="GO:0016301">
    <property type="term" value="F:kinase activity"/>
    <property type="evidence" value="ECO:0007669"/>
    <property type="project" value="UniProtKB-KW"/>
</dbReference>
<evidence type="ECO:0000256" key="3">
    <source>
        <dbReference type="ARBA" id="ARBA00012363"/>
    </source>
</evidence>
<dbReference type="FunFam" id="3.40.449.10:FF:000002">
    <property type="entry name" value="Phosphoenolpyruvate carboxykinase [ATP]"/>
    <property type="match status" value="1"/>
</dbReference>
<dbReference type="UniPathway" id="UPA00138"/>
<evidence type="ECO:0000313" key="11">
    <source>
        <dbReference type="EMBL" id="SSD61437.1"/>
    </source>
</evidence>
<comment type="similarity">
    <text evidence="2">Belongs to the phosphoenolpyruvate carboxykinase (ATP) family.</text>
</comment>
<keyword evidence="11" id="KW-0808">Transferase</keyword>
<dbReference type="InterPro" id="IPR001272">
    <property type="entry name" value="PEP_carboxykinase_ATP"/>
</dbReference>
<evidence type="ECO:0000313" key="12">
    <source>
        <dbReference type="Proteomes" id="UP000262825"/>
    </source>
</evidence>
<comment type="catalytic activity">
    <reaction evidence="10">
        <text>oxaloacetate + ATP = phosphoenolpyruvate + ADP + CO2</text>
        <dbReference type="Rhea" id="RHEA:18617"/>
        <dbReference type="ChEBI" id="CHEBI:16452"/>
        <dbReference type="ChEBI" id="CHEBI:16526"/>
        <dbReference type="ChEBI" id="CHEBI:30616"/>
        <dbReference type="ChEBI" id="CHEBI:58702"/>
        <dbReference type="ChEBI" id="CHEBI:456216"/>
        <dbReference type="EC" id="4.1.1.49"/>
    </reaction>
</comment>
<evidence type="ECO:0000256" key="8">
    <source>
        <dbReference type="ARBA" id="ARBA00022840"/>
    </source>
</evidence>
<dbReference type="VEuPathDB" id="FungiDB:SCODWIG_03198"/>
<dbReference type="PANTHER" id="PTHR30031:SF0">
    <property type="entry name" value="PHOSPHOENOLPYRUVATE CARBOXYKINASE (ATP)"/>
    <property type="match status" value="1"/>
</dbReference>
<dbReference type="NCBIfam" id="NF006821">
    <property type="entry name" value="PRK09344.1-3"/>
    <property type="match status" value="1"/>
</dbReference>
<evidence type="ECO:0000256" key="5">
    <source>
        <dbReference type="ARBA" id="ARBA00022432"/>
    </source>
</evidence>
<dbReference type="GO" id="GO:0004612">
    <property type="term" value="F:phosphoenolpyruvate carboxykinase (ATP) activity"/>
    <property type="evidence" value="ECO:0007669"/>
    <property type="project" value="UniProtKB-EC"/>
</dbReference>
<keyword evidence="7" id="KW-0210">Decarboxylase</keyword>
<proteinExistence type="inferred from homology"/>
<dbReference type="AlphaFoldDB" id="A0A376B9V4"/>
<keyword evidence="11" id="KW-0670">Pyruvate</keyword>
<dbReference type="PANTHER" id="PTHR30031">
    <property type="entry name" value="PHOSPHOENOLPYRUVATE CARBOXYKINASE ATP"/>
    <property type="match status" value="1"/>
</dbReference>
<dbReference type="InterPro" id="IPR013035">
    <property type="entry name" value="PEP_carboxykinase_C"/>
</dbReference>
<evidence type="ECO:0000256" key="7">
    <source>
        <dbReference type="ARBA" id="ARBA00022793"/>
    </source>
</evidence>
<gene>
    <name evidence="11" type="ORF">SCODWIG_03198</name>
</gene>
<dbReference type="EMBL" id="UFAJ01000702">
    <property type="protein sequence ID" value="SSD61437.1"/>
    <property type="molecule type" value="Genomic_DNA"/>
</dbReference>
<reference evidence="12" key="1">
    <citation type="submission" date="2018-06" db="EMBL/GenBank/DDBJ databases">
        <authorList>
            <person name="Guldener U."/>
        </authorList>
    </citation>
    <scope>NUCLEOTIDE SEQUENCE [LARGE SCALE GENOMIC DNA]</scope>
    <source>
        <strain evidence="12">UTAD17</strain>
    </source>
</reference>
<sequence>MTPNNNHKVEQHIREQLELFQDTILRRNAPVAVLYEDALKEKGSAITSSGALVALSGDKTGRSPRDKRVIKEDVSKDNIWWGPVNIPCSEKTWNITKERAADYLRTKELLYVVDAYAGWDPRYRIKVRVVCARAYHALFMTNMLVKPTKEELENFGDPDFTIWNAGQFPANKNTEGMTSKTTVEINFKAKEMVICGTEYAGEMKKGIFSVMFYMMPINYDVLTLHSSCNVGVKNNDVTLFFGLSGTGKTTLSADPHRLLIGDDEHCWSDHGVFCIEGGCYAKVVALSAEKEPEIFDALKYGSVLENVVYDKETRVVDYNDTSITENTRGCYPIDYIPRAHIPCMIDTHPSNIILLTCDAFGILPPVSKLTPEQVMYNFITGFTSIQPSTEVGVSEPIPTFSACYGQPFLTLHPTKYASMLAEKISHHKANAWLINTGWTGASYADGGKRCPLKYTRAILDAIHDGSLANAEYETLPIFNFNIPKEVKNVPSSLLNPLKSWGKGEADYMNELKKLANKFTENFKKYEDAATPEILAAGPKI</sequence>
<dbReference type="OrthoDB" id="184182at2759"/>
<dbReference type="Gene3D" id="3.40.449.10">
    <property type="entry name" value="Phosphoenolpyruvate Carboxykinase, domain 1"/>
    <property type="match status" value="1"/>
</dbReference>
<dbReference type="Gene3D" id="2.170.8.10">
    <property type="entry name" value="Phosphoenolpyruvate Carboxykinase, domain 2"/>
    <property type="match status" value="1"/>
</dbReference>
<dbReference type="Proteomes" id="UP000262825">
    <property type="component" value="Unassembled WGS sequence"/>
</dbReference>
<evidence type="ECO:0000256" key="1">
    <source>
        <dbReference type="ARBA" id="ARBA00004742"/>
    </source>
</evidence>
<dbReference type="EC" id="4.1.1.49" evidence="3"/>
<dbReference type="NCBIfam" id="TIGR00224">
    <property type="entry name" value="pckA"/>
    <property type="match status" value="1"/>
</dbReference>
<evidence type="ECO:0000256" key="6">
    <source>
        <dbReference type="ARBA" id="ARBA00022741"/>
    </source>
</evidence>
<dbReference type="HAMAP" id="MF_00453">
    <property type="entry name" value="PEPCK_ATP"/>
    <property type="match status" value="1"/>
</dbReference>
<dbReference type="GO" id="GO:0005829">
    <property type="term" value="C:cytosol"/>
    <property type="evidence" value="ECO:0007669"/>
    <property type="project" value="TreeGrafter"/>
</dbReference>
<dbReference type="PIRSF" id="PIRSF006294">
    <property type="entry name" value="PEP_crbxkin"/>
    <property type="match status" value="1"/>
</dbReference>
<comment type="pathway">
    <text evidence="1">Carbohydrate biosynthesis; gluconeogenesis.</text>
</comment>
<dbReference type="SUPFAM" id="SSF53795">
    <property type="entry name" value="PEP carboxykinase-like"/>
    <property type="match status" value="1"/>
</dbReference>
<dbReference type="FunFam" id="2.170.8.10:FF:000001">
    <property type="entry name" value="Phosphoenolpyruvate carboxykinase (ATP)"/>
    <property type="match status" value="1"/>
</dbReference>
<evidence type="ECO:0000256" key="4">
    <source>
        <dbReference type="ARBA" id="ARBA00021932"/>
    </source>
</evidence>
<dbReference type="CDD" id="cd00484">
    <property type="entry name" value="PEPCK_ATP"/>
    <property type="match status" value="1"/>
</dbReference>
<dbReference type="GO" id="GO:0006094">
    <property type="term" value="P:gluconeogenesis"/>
    <property type="evidence" value="ECO:0007669"/>
    <property type="project" value="UniProtKB-UniPathway"/>
</dbReference>
<protein>
    <recommendedName>
        <fullName evidence="4">Phosphoenolpyruvate carboxykinase (ATP)</fullName>
        <ecNumber evidence="3">4.1.1.49</ecNumber>
    </recommendedName>
</protein>
<dbReference type="NCBIfam" id="NF006820">
    <property type="entry name" value="PRK09344.1-2"/>
    <property type="match status" value="1"/>
</dbReference>
<keyword evidence="6" id="KW-0547">Nucleotide-binding</keyword>
<dbReference type="GO" id="GO:0005524">
    <property type="term" value="F:ATP binding"/>
    <property type="evidence" value="ECO:0007669"/>
    <property type="project" value="UniProtKB-KW"/>
</dbReference>
<keyword evidence="8" id="KW-0067">ATP-binding</keyword>
<keyword evidence="11" id="KW-0418">Kinase</keyword>